<dbReference type="AlphaFoldDB" id="A0A285SFX4"/>
<keyword evidence="4 6" id="KW-0975">Bacterial flagellum</keyword>
<accession>A0A285SFX4</accession>
<keyword evidence="8" id="KW-0969">Cilium</keyword>
<comment type="function">
    <text evidence="5 6">Structural component of flagellum, the bacterial motility apparatus. Part of the rod structure of flagellar basal body.</text>
</comment>
<evidence type="ECO:0000256" key="1">
    <source>
        <dbReference type="ARBA" id="ARBA00004117"/>
    </source>
</evidence>
<comment type="subunit">
    <text evidence="6">The basal body constitutes a major portion of the flagellar organelle and consists of a number of rings mounted on a central rod.</text>
</comment>
<keyword evidence="8" id="KW-0966">Cell projection</keyword>
<dbReference type="GO" id="GO:0030694">
    <property type="term" value="C:bacterial-type flagellum basal body, rod"/>
    <property type="evidence" value="ECO:0007669"/>
    <property type="project" value="InterPro"/>
</dbReference>
<evidence type="ECO:0000256" key="5">
    <source>
        <dbReference type="ARBA" id="ARBA00024934"/>
    </source>
</evidence>
<feature type="domain" description="Flagellar basal body rod protein N-terminal" evidence="7">
    <location>
        <begin position="10"/>
        <end position="38"/>
    </location>
</feature>
<evidence type="ECO:0000256" key="2">
    <source>
        <dbReference type="ARBA" id="ARBA00009677"/>
    </source>
</evidence>
<evidence type="ECO:0000313" key="9">
    <source>
        <dbReference type="Proteomes" id="UP000219111"/>
    </source>
</evidence>
<evidence type="ECO:0000259" key="7">
    <source>
        <dbReference type="Pfam" id="PF00460"/>
    </source>
</evidence>
<keyword evidence="8" id="KW-0282">Flagellum</keyword>
<comment type="similarity">
    <text evidence="2 6">Belongs to the flagella basal body rod proteins family.</text>
</comment>
<dbReference type="GO" id="GO:0071973">
    <property type="term" value="P:bacterial-type flagellum-dependent cell motility"/>
    <property type="evidence" value="ECO:0007669"/>
    <property type="project" value="InterPro"/>
</dbReference>
<dbReference type="EMBL" id="OBMT01000005">
    <property type="protein sequence ID" value="SOC06832.1"/>
    <property type="molecule type" value="Genomic_DNA"/>
</dbReference>
<evidence type="ECO:0000256" key="6">
    <source>
        <dbReference type="PIRNR" id="PIRNR002889"/>
    </source>
</evidence>
<dbReference type="NCBIfam" id="NF009270">
    <property type="entry name" value="PRK12627.1"/>
    <property type="match status" value="1"/>
</dbReference>
<dbReference type="Proteomes" id="UP000219111">
    <property type="component" value="Unassembled WGS sequence"/>
</dbReference>
<dbReference type="InterPro" id="IPR001444">
    <property type="entry name" value="Flag_bb_rod_N"/>
</dbReference>
<reference evidence="9" key="1">
    <citation type="submission" date="2017-08" db="EMBL/GenBank/DDBJ databases">
        <authorList>
            <person name="Varghese N."/>
            <person name="Submissions S."/>
        </authorList>
    </citation>
    <scope>NUCLEOTIDE SEQUENCE [LARGE SCALE GENOMIC DNA]</scope>
    <source>
        <strain evidence="9">JA276</strain>
    </source>
</reference>
<dbReference type="PIRSF" id="PIRSF002889">
    <property type="entry name" value="Rod_FlgB"/>
    <property type="match status" value="1"/>
</dbReference>
<evidence type="ECO:0000256" key="3">
    <source>
        <dbReference type="ARBA" id="ARBA00014376"/>
    </source>
</evidence>
<name>A0A285SFX4_9RHOB</name>
<evidence type="ECO:0000313" key="8">
    <source>
        <dbReference type="EMBL" id="SOC06832.1"/>
    </source>
</evidence>
<keyword evidence="9" id="KW-1185">Reference proteome</keyword>
<evidence type="ECO:0000256" key="4">
    <source>
        <dbReference type="ARBA" id="ARBA00023143"/>
    </source>
</evidence>
<dbReference type="InterPro" id="IPR006300">
    <property type="entry name" value="FlgB"/>
</dbReference>
<dbReference type="Pfam" id="PF00460">
    <property type="entry name" value="Flg_bb_rod"/>
    <property type="match status" value="1"/>
</dbReference>
<comment type="subcellular location">
    <subcellularLocation>
        <location evidence="1 6">Bacterial flagellum basal body</location>
    </subcellularLocation>
</comment>
<gene>
    <name evidence="8" type="ORF">SAMN05877831_105154</name>
</gene>
<sequence length="128" mass="13827">MFEKLEVFQMAQSMAQTAALRESAIATNIANADTPGYRSREVASFEDTYRSDHGEAMRATRSGHLGADGHYSVEVTESEQTGAASPDGNNVSIEDEMVDAANTKRQHDLALAIYKSSLGILRSSLGRS</sequence>
<dbReference type="RefSeq" id="WP_097069918.1">
    <property type="nucleotide sequence ID" value="NZ_OBMT01000005.1"/>
</dbReference>
<dbReference type="OrthoDB" id="9788334at2"/>
<protein>
    <recommendedName>
        <fullName evidence="3 6">Flagellar basal body rod protein FlgB</fullName>
    </recommendedName>
</protein>
<organism evidence="8 9">
    <name type="scientific">Rhodobacter maris</name>
    <dbReference type="NCBI Taxonomy" id="446682"/>
    <lineage>
        <taxon>Bacteria</taxon>
        <taxon>Pseudomonadati</taxon>
        <taxon>Pseudomonadota</taxon>
        <taxon>Alphaproteobacteria</taxon>
        <taxon>Rhodobacterales</taxon>
        <taxon>Rhodobacter group</taxon>
        <taxon>Rhodobacter</taxon>
    </lineage>
</organism>
<proteinExistence type="inferred from homology"/>